<sequence>MIEVREILSDVAAGEAAEAPEQEFDALAAFGKSILDQKRDYPLPQPLMHFVQNGKIFPHRTKKSFSLQQGKQKSKKTTELAMEVAAYINNYPVNEGETIYFECVEPGVVLFFDNEQGESYAARTMKLILALANLKESDRLIYCDLREFRPKERKKVIAAGVKSTPNVKWVIVDGIVDVMDDFMSAEEGHLVITDLLKLSSQHDIHVTGVLHQNKGASKEARAHVGSIAGQKCEMEIMVERDTENKNLSVVSAKETRGLPFEDFAIIWEEGALPRIVQDWSASNSNNTGSLRQMVKKQKDWEPNDYPVYFHLIFLHSIFAHYPDGLSAGDFKKKMIKAWPVLYQDHFDEIEDYYTRSTISEYFARSLKTFYEDVYTKEFPSGKGTSKVIKIHSDHEDKKLLVDLVEKLNHLFQPSTIV</sequence>
<keyword evidence="2" id="KW-1185">Reference proteome</keyword>
<evidence type="ECO:0008006" key="3">
    <source>
        <dbReference type="Google" id="ProtNLM"/>
    </source>
</evidence>
<dbReference type="Proteomes" id="UP001595789">
    <property type="component" value="Unassembled WGS sequence"/>
</dbReference>
<evidence type="ECO:0000313" key="1">
    <source>
        <dbReference type="EMBL" id="MFC4213470.1"/>
    </source>
</evidence>
<proteinExistence type="predicted"/>
<comment type="caution">
    <text evidence="1">The sequence shown here is derived from an EMBL/GenBank/DDBJ whole genome shotgun (WGS) entry which is preliminary data.</text>
</comment>
<organism evidence="1 2">
    <name type="scientific">Pedobacter lithocola</name>
    <dbReference type="NCBI Taxonomy" id="1908239"/>
    <lineage>
        <taxon>Bacteria</taxon>
        <taxon>Pseudomonadati</taxon>
        <taxon>Bacteroidota</taxon>
        <taxon>Sphingobacteriia</taxon>
        <taxon>Sphingobacteriales</taxon>
        <taxon>Sphingobacteriaceae</taxon>
        <taxon>Pedobacter</taxon>
    </lineage>
</organism>
<dbReference type="EMBL" id="JBHSBW010000016">
    <property type="protein sequence ID" value="MFC4213470.1"/>
    <property type="molecule type" value="Genomic_DNA"/>
</dbReference>
<dbReference type="Gene3D" id="3.40.50.300">
    <property type="entry name" value="P-loop containing nucleotide triphosphate hydrolases"/>
    <property type="match status" value="1"/>
</dbReference>
<protein>
    <recommendedName>
        <fullName evidence="3">AAA domain-containing protein</fullName>
    </recommendedName>
</protein>
<dbReference type="InterPro" id="IPR027417">
    <property type="entry name" value="P-loop_NTPase"/>
</dbReference>
<gene>
    <name evidence="1" type="ORF">ACFOWA_19915</name>
</gene>
<accession>A0ABV8PHD9</accession>
<evidence type="ECO:0000313" key="2">
    <source>
        <dbReference type="Proteomes" id="UP001595789"/>
    </source>
</evidence>
<name>A0ABV8PHD9_9SPHI</name>
<dbReference type="RefSeq" id="WP_378988704.1">
    <property type="nucleotide sequence ID" value="NZ_JBHSBW010000016.1"/>
</dbReference>
<reference evidence="2" key="1">
    <citation type="journal article" date="2019" name="Int. J. Syst. Evol. Microbiol.">
        <title>The Global Catalogue of Microorganisms (GCM) 10K type strain sequencing project: providing services to taxonomists for standard genome sequencing and annotation.</title>
        <authorList>
            <consortium name="The Broad Institute Genomics Platform"/>
            <consortium name="The Broad Institute Genome Sequencing Center for Infectious Disease"/>
            <person name="Wu L."/>
            <person name="Ma J."/>
        </authorList>
    </citation>
    <scope>NUCLEOTIDE SEQUENCE [LARGE SCALE GENOMIC DNA]</scope>
    <source>
        <strain evidence="2">CCM 8691</strain>
    </source>
</reference>